<dbReference type="RefSeq" id="XP_005109703.1">
    <property type="nucleotide sequence ID" value="XM_005109646.2"/>
</dbReference>
<dbReference type="RefSeq" id="XP_005109706.1">
    <property type="nucleotide sequence ID" value="XM_005109649.2"/>
</dbReference>
<evidence type="ECO:0000313" key="5">
    <source>
        <dbReference type="RefSeq" id="XP_005109706.1"/>
    </source>
</evidence>
<evidence type="ECO:0000313" key="2">
    <source>
        <dbReference type="Proteomes" id="UP000694888"/>
    </source>
</evidence>
<dbReference type="Proteomes" id="UP000694888">
    <property type="component" value="Unplaced"/>
</dbReference>
<accession>A0ABM0K693</accession>
<organism evidence="2 5">
    <name type="scientific">Aplysia californica</name>
    <name type="common">California sea hare</name>
    <dbReference type="NCBI Taxonomy" id="6500"/>
    <lineage>
        <taxon>Eukaryota</taxon>
        <taxon>Metazoa</taxon>
        <taxon>Spiralia</taxon>
        <taxon>Lophotrochozoa</taxon>
        <taxon>Mollusca</taxon>
        <taxon>Gastropoda</taxon>
        <taxon>Heterobranchia</taxon>
        <taxon>Euthyneura</taxon>
        <taxon>Tectipleura</taxon>
        <taxon>Aplysiida</taxon>
        <taxon>Aplysioidea</taxon>
        <taxon>Aplysiidae</taxon>
        <taxon>Aplysia</taxon>
    </lineage>
</organism>
<name>A0ABM0K693_APLCA</name>
<sequence length="279" mass="30772">MVSLRVLVLCSVLILSLVLAKVSGASTTTSSRSSRTKLNTATSELDMTTSKLEMSTPKLKVTTPKMERATSEVDKTTSKLDITTSKKDKTTSKVDTPTHAMGSFYKLDKDFKDILNYFCYGWMHGIMSGIEKQSTYSLCEVMKMDKTHQKTLNVCSEKEYTIIRGLSCGTTDTHVTRRNATISKSRGKFFDYVNEELRTRISTTCHVGLIGLEDTKQIPNDQAKVCAVVKKNAQKQKILALSCTVNEYSTIKAVVCGSPAALTGSVIILVILTVCHRVL</sequence>
<reference evidence="3 4" key="1">
    <citation type="submission" date="2025-05" db="UniProtKB">
        <authorList>
            <consortium name="RefSeq"/>
        </authorList>
    </citation>
    <scope>IDENTIFICATION</scope>
</reference>
<evidence type="ECO:0000313" key="3">
    <source>
        <dbReference type="RefSeq" id="XP_005109703.1"/>
    </source>
</evidence>
<keyword evidence="2" id="KW-1185">Reference proteome</keyword>
<feature type="chain" id="PRO_5045021132" evidence="1">
    <location>
        <begin position="25"/>
        <end position="279"/>
    </location>
</feature>
<proteinExistence type="predicted"/>
<dbReference type="RefSeq" id="XP_005109704.1">
    <property type="nucleotide sequence ID" value="XM_005109647.2"/>
</dbReference>
<gene>
    <name evidence="3 4 5" type="primary">LOC101861323</name>
</gene>
<evidence type="ECO:0000256" key="1">
    <source>
        <dbReference type="SAM" id="SignalP"/>
    </source>
</evidence>
<dbReference type="GeneID" id="101861323"/>
<keyword evidence="1" id="KW-0732">Signal</keyword>
<evidence type="ECO:0000313" key="4">
    <source>
        <dbReference type="RefSeq" id="XP_005109704.1"/>
    </source>
</evidence>
<protein>
    <submittedName>
        <fullName evidence="3 4">Uncharacterized protein LOC101861323</fullName>
    </submittedName>
</protein>
<feature type="signal peptide" evidence="1">
    <location>
        <begin position="1"/>
        <end position="24"/>
    </location>
</feature>